<organism evidence="1">
    <name type="scientific">Arundo donax</name>
    <name type="common">Giant reed</name>
    <name type="synonym">Donax arundinaceus</name>
    <dbReference type="NCBI Taxonomy" id="35708"/>
    <lineage>
        <taxon>Eukaryota</taxon>
        <taxon>Viridiplantae</taxon>
        <taxon>Streptophyta</taxon>
        <taxon>Embryophyta</taxon>
        <taxon>Tracheophyta</taxon>
        <taxon>Spermatophyta</taxon>
        <taxon>Magnoliopsida</taxon>
        <taxon>Liliopsida</taxon>
        <taxon>Poales</taxon>
        <taxon>Poaceae</taxon>
        <taxon>PACMAD clade</taxon>
        <taxon>Arundinoideae</taxon>
        <taxon>Arundineae</taxon>
        <taxon>Arundo</taxon>
    </lineage>
</organism>
<accession>A0A0A9BL38</accession>
<name>A0A0A9BL38_ARUDO</name>
<dbReference type="AlphaFoldDB" id="A0A0A9BL38"/>
<reference evidence="1" key="1">
    <citation type="submission" date="2014-09" db="EMBL/GenBank/DDBJ databases">
        <authorList>
            <person name="Magalhaes I.L.F."/>
            <person name="Oliveira U."/>
            <person name="Santos F.R."/>
            <person name="Vidigal T.H.D.A."/>
            <person name="Brescovit A.D."/>
            <person name="Santos A.J."/>
        </authorList>
    </citation>
    <scope>NUCLEOTIDE SEQUENCE</scope>
    <source>
        <tissue evidence="1">Shoot tissue taken approximately 20 cm above the soil surface</tissue>
    </source>
</reference>
<evidence type="ECO:0000313" key="1">
    <source>
        <dbReference type="EMBL" id="JAD64649.1"/>
    </source>
</evidence>
<sequence length="18" mass="2066">MTMENIFKQKGSLACMFS</sequence>
<reference evidence="1" key="2">
    <citation type="journal article" date="2015" name="Data Brief">
        <title>Shoot transcriptome of the giant reed, Arundo donax.</title>
        <authorList>
            <person name="Barrero R.A."/>
            <person name="Guerrero F.D."/>
            <person name="Moolhuijzen P."/>
            <person name="Goolsby J.A."/>
            <person name="Tidwell J."/>
            <person name="Bellgard S.E."/>
            <person name="Bellgard M.I."/>
        </authorList>
    </citation>
    <scope>NUCLEOTIDE SEQUENCE</scope>
    <source>
        <tissue evidence="1">Shoot tissue taken approximately 20 cm above the soil surface</tissue>
    </source>
</reference>
<dbReference type="EMBL" id="GBRH01233246">
    <property type="protein sequence ID" value="JAD64649.1"/>
    <property type="molecule type" value="Transcribed_RNA"/>
</dbReference>
<protein>
    <submittedName>
        <fullName evidence="1">Uncharacterized protein</fullName>
    </submittedName>
</protein>
<proteinExistence type="predicted"/>